<dbReference type="EMBL" id="JAVDXQ010000007">
    <property type="protein sequence ID" value="MDR7299114.1"/>
    <property type="molecule type" value="Genomic_DNA"/>
</dbReference>
<evidence type="ECO:0000256" key="1">
    <source>
        <dbReference type="ARBA" id="ARBA00022722"/>
    </source>
</evidence>
<dbReference type="PANTHER" id="PTHR33146">
    <property type="entry name" value="ENDONUCLEASE 4"/>
    <property type="match status" value="1"/>
</dbReference>
<evidence type="ECO:0000256" key="7">
    <source>
        <dbReference type="SAM" id="SignalP"/>
    </source>
</evidence>
<reference evidence="8 9" key="1">
    <citation type="submission" date="2023-07" db="EMBL/GenBank/DDBJ databases">
        <title>Sorghum-associated microbial communities from plants grown in Nebraska, USA.</title>
        <authorList>
            <person name="Schachtman D."/>
        </authorList>
    </citation>
    <scope>NUCLEOTIDE SEQUENCE [LARGE SCALE GENOMIC DNA]</scope>
    <source>
        <strain evidence="8 9">BE310</strain>
    </source>
</reference>
<keyword evidence="1" id="KW-0540">Nuclease</keyword>
<keyword evidence="4" id="KW-0378">Hydrolase</keyword>
<gene>
    <name evidence="8" type="ORF">J2X16_004482</name>
</gene>
<dbReference type="PANTHER" id="PTHR33146:SF26">
    <property type="entry name" value="ENDONUCLEASE 4"/>
    <property type="match status" value="1"/>
</dbReference>
<proteinExistence type="predicted"/>
<dbReference type="CDD" id="cd11010">
    <property type="entry name" value="S1-P1_nuclease"/>
    <property type="match status" value="1"/>
</dbReference>
<dbReference type="InterPro" id="IPR003154">
    <property type="entry name" value="S1/P1nuclease"/>
</dbReference>
<protein>
    <recommendedName>
        <fullName evidence="10">Endonuclease</fullName>
    </recommendedName>
</protein>
<name>A0ABU1ZER0_9BURK</name>
<keyword evidence="2" id="KW-0479">Metal-binding</keyword>
<evidence type="ECO:0000256" key="4">
    <source>
        <dbReference type="ARBA" id="ARBA00022801"/>
    </source>
</evidence>
<evidence type="ECO:0000313" key="9">
    <source>
        <dbReference type="Proteomes" id="UP001180536"/>
    </source>
</evidence>
<sequence>MRRLFALALTALPLLAHAWGADGHRTVATIAAGLIQGSPTEARVAALLGGIPLPLAAVWADCVKGIAPSQGYTYPTPGKYTACAPLETPARIAEMADYVRRNDRQCVLGAGEDSCHKQTHYTDAAVQRSRYLLGFTGTRSDDVVGASRAAILMLQGRPSPGQPNFKNAREALLVLVHLAGDIHQPLHVGSIYLDDRGRRVDPDKQGPDRASFTVGGNSIELSPAAPAGPKNLHAFWDDVPDELEPRQVDAAWLAEARRVGSLPGDPADWPARWATQSLAQAGMAFDGLAFSARLEGRWHVTLPGGYAAKSQAIKRQQLTLAGARLAQVLKALFPR</sequence>
<dbReference type="Gene3D" id="1.10.575.10">
    <property type="entry name" value="P1 Nuclease"/>
    <property type="match status" value="1"/>
</dbReference>
<accession>A0ABU1ZER0</accession>
<evidence type="ECO:0000256" key="5">
    <source>
        <dbReference type="ARBA" id="ARBA00023157"/>
    </source>
</evidence>
<comment type="caution">
    <text evidence="8">The sequence shown here is derived from an EMBL/GenBank/DDBJ whole genome shotgun (WGS) entry which is preliminary data.</text>
</comment>
<dbReference type="Pfam" id="PF02265">
    <property type="entry name" value="S1-P1_nuclease"/>
    <property type="match status" value="1"/>
</dbReference>
<feature type="signal peptide" evidence="7">
    <location>
        <begin position="1"/>
        <end position="18"/>
    </location>
</feature>
<dbReference type="RefSeq" id="WP_056874818.1">
    <property type="nucleotide sequence ID" value="NZ_JAVDXQ010000007.1"/>
</dbReference>
<evidence type="ECO:0000256" key="2">
    <source>
        <dbReference type="ARBA" id="ARBA00022723"/>
    </source>
</evidence>
<evidence type="ECO:0000256" key="3">
    <source>
        <dbReference type="ARBA" id="ARBA00022759"/>
    </source>
</evidence>
<evidence type="ECO:0008006" key="10">
    <source>
        <dbReference type="Google" id="ProtNLM"/>
    </source>
</evidence>
<keyword evidence="7" id="KW-0732">Signal</keyword>
<dbReference type="InterPro" id="IPR008947">
    <property type="entry name" value="PLipase_C/P1_nuclease_dom_sf"/>
</dbReference>
<evidence type="ECO:0000256" key="6">
    <source>
        <dbReference type="ARBA" id="ARBA00023180"/>
    </source>
</evidence>
<keyword evidence="9" id="KW-1185">Reference proteome</keyword>
<dbReference type="Proteomes" id="UP001180536">
    <property type="component" value="Unassembled WGS sequence"/>
</dbReference>
<keyword evidence="3" id="KW-0255">Endonuclease</keyword>
<keyword evidence="5" id="KW-1015">Disulfide bond</keyword>
<evidence type="ECO:0000313" key="8">
    <source>
        <dbReference type="EMBL" id="MDR7299114.1"/>
    </source>
</evidence>
<feature type="chain" id="PRO_5045291673" description="Endonuclease" evidence="7">
    <location>
        <begin position="19"/>
        <end position="335"/>
    </location>
</feature>
<keyword evidence="6" id="KW-0325">Glycoprotein</keyword>
<organism evidence="8 9">
    <name type="scientific">Pelomonas aquatica</name>
    <dbReference type="NCBI Taxonomy" id="431058"/>
    <lineage>
        <taxon>Bacteria</taxon>
        <taxon>Pseudomonadati</taxon>
        <taxon>Pseudomonadota</taxon>
        <taxon>Betaproteobacteria</taxon>
        <taxon>Burkholderiales</taxon>
        <taxon>Sphaerotilaceae</taxon>
        <taxon>Roseateles</taxon>
    </lineage>
</organism>
<dbReference type="SUPFAM" id="SSF48537">
    <property type="entry name" value="Phospholipase C/P1 nuclease"/>
    <property type="match status" value="1"/>
</dbReference>